<evidence type="ECO:0000313" key="1">
    <source>
        <dbReference type="EMBL" id="ROH87314.1"/>
    </source>
</evidence>
<gene>
    <name evidence="1" type="ORF">ED236_04765</name>
</gene>
<dbReference type="InterPro" id="IPR010982">
    <property type="entry name" value="Lambda_DNA-bd_dom_sf"/>
</dbReference>
<comment type="caution">
    <text evidence="1">The sequence shown here is derived from an EMBL/GenBank/DDBJ whole genome shotgun (WGS) entry which is preliminary data.</text>
</comment>
<evidence type="ECO:0000313" key="2">
    <source>
        <dbReference type="Proteomes" id="UP000275137"/>
    </source>
</evidence>
<proteinExistence type="predicted"/>
<sequence length="88" mass="10019">MELKDLIRGTHHLIEAKEKKRITQVDMAHRIGVGHRTYLEYQRGTNAPLAMKALLNLLNLLENDEIVKVVREWKEAAGQSNVESSDSP</sequence>
<reference evidence="1 2" key="1">
    <citation type="submission" date="2018-10" db="EMBL/GenBank/DDBJ databases">
        <authorList>
            <person name="Chen W.-M."/>
        </authorList>
    </citation>
    <scope>NUCLEOTIDE SEQUENCE [LARGE SCALE GENOMIC DNA]</scope>
    <source>
        <strain evidence="1 2">H-5</strain>
    </source>
</reference>
<dbReference type="Gene3D" id="1.10.260.40">
    <property type="entry name" value="lambda repressor-like DNA-binding domains"/>
    <property type="match status" value="1"/>
</dbReference>
<dbReference type="AlphaFoldDB" id="A0A3N0V3Z9"/>
<organism evidence="1 2">
    <name type="scientific">Pseudomethylobacillus aquaticus</name>
    <dbReference type="NCBI Taxonomy" id="2676064"/>
    <lineage>
        <taxon>Bacteria</taxon>
        <taxon>Pseudomonadati</taxon>
        <taxon>Pseudomonadota</taxon>
        <taxon>Betaproteobacteria</taxon>
        <taxon>Nitrosomonadales</taxon>
        <taxon>Methylophilaceae</taxon>
        <taxon>Pseudomethylobacillus</taxon>
    </lineage>
</organism>
<protein>
    <submittedName>
        <fullName evidence="1">XRE family transcriptional regulator</fullName>
    </submittedName>
</protein>
<dbReference type="SUPFAM" id="SSF47413">
    <property type="entry name" value="lambda repressor-like DNA-binding domains"/>
    <property type="match status" value="1"/>
</dbReference>
<dbReference type="EMBL" id="RJVP01000002">
    <property type="protein sequence ID" value="ROH87314.1"/>
    <property type="molecule type" value="Genomic_DNA"/>
</dbReference>
<keyword evidence="2" id="KW-1185">Reference proteome</keyword>
<dbReference type="GO" id="GO:0003677">
    <property type="term" value="F:DNA binding"/>
    <property type="evidence" value="ECO:0007669"/>
    <property type="project" value="InterPro"/>
</dbReference>
<name>A0A3N0V3Z9_9PROT</name>
<dbReference type="CDD" id="cd00093">
    <property type="entry name" value="HTH_XRE"/>
    <property type="match status" value="1"/>
</dbReference>
<dbReference type="Proteomes" id="UP000275137">
    <property type="component" value="Unassembled WGS sequence"/>
</dbReference>
<dbReference type="InterPro" id="IPR001387">
    <property type="entry name" value="Cro/C1-type_HTH"/>
</dbReference>
<dbReference type="RefSeq" id="WP_123237115.1">
    <property type="nucleotide sequence ID" value="NZ_RJVP01000002.1"/>
</dbReference>
<accession>A0A3N0V3Z9</accession>